<dbReference type="HOGENOM" id="CLU_3000198_0_0_1"/>
<name>M0ZVG0_SOLTU</name>
<reference evidence="1" key="2">
    <citation type="submission" date="2015-06" db="UniProtKB">
        <authorList>
            <consortium name="EnsemblPlants"/>
        </authorList>
    </citation>
    <scope>IDENTIFICATION</scope>
    <source>
        <strain evidence="1">DM1-3 516 R44</strain>
    </source>
</reference>
<organism evidence="1 2">
    <name type="scientific">Solanum tuberosum</name>
    <name type="common">Potato</name>
    <dbReference type="NCBI Taxonomy" id="4113"/>
    <lineage>
        <taxon>Eukaryota</taxon>
        <taxon>Viridiplantae</taxon>
        <taxon>Streptophyta</taxon>
        <taxon>Embryophyta</taxon>
        <taxon>Tracheophyta</taxon>
        <taxon>Spermatophyta</taxon>
        <taxon>Magnoliopsida</taxon>
        <taxon>eudicotyledons</taxon>
        <taxon>Gunneridae</taxon>
        <taxon>Pentapetalae</taxon>
        <taxon>asterids</taxon>
        <taxon>lamiids</taxon>
        <taxon>Solanales</taxon>
        <taxon>Solanaceae</taxon>
        <taxon>Solanoideae</taxon>
        <taxon>Solaneae</taxon>
        <taxon>Solanum</taxon>
    </lineage>
</organism>
<proteinExistence type="predicted"/>
<dbReference type="Gramene" id="PGSC0003DMT400009011">
    <property type="protein sequence ID" value="PGSC0003DMT400009011"/>
    <property type="gene ID" value="PGSC0003DMG402003505"/>
</dbReference>
<evidence type="ECO:0000313" key="2">
    <source>
        <dbReference type="Proteomes" id="UP000011115"/>
    </source>
</evidence>
<evidence type="ECO:0000313" key="1">
    <source>
        <dbReference type="EnsemblPlants" id="PGSC0003DMT400009011"/>
    </source>
</evidence>
<sequence>MGSVSSAIAAAAKEAGATILTNAEVCLHPVMRSLPLHCKENEYFVSELFAFEYLTYI</sequence>
<dbReference type="EnsemblPlants" id="PGSC0003DMT400009011">
    <property type="protein sequence ID" value="PGSC0003DMT400009011"/>
    <property type="gene ID" value="PGSC0003DMG402003505"/>
</dbReference>
<keyword evidence="2" id="KW-1185">Reference proteome</keyword>
<protein>
    <submittedName>
        <fullName evidence="1">Phytoene dehydrogenase</fullName>
    </submittedName>
</protein>
<reference evidence="2" key="1">
    <citation type="journal article" date="2011" name="Nature">
        <title>Genome sequence and analysis of the tuber crop potato.</title>
        <authorList>
            <consortium name="The Potato Genome Sequencing Consortium"/>
        </authorList>
    </citation>
    <scope>NUCLEOTIDE SEQUENCE [LARGE SCALE GENOMIC DNA]</scope>
    <source>
        <strain evidence="2">cv. DM1-3 516 R44</strain>
    </source>
</reference>
<dbReference type="Proteomes" id="UP000011115">
    <property type="component" value="Unassembled WGS sequence"/>
</dbReference>
<accession>M0ZVG0</accession>
<dbReference type="ExpressionAtlas" id="M0ZVG0">
    <property type="expression patterns" value="baseline and differential"/>
</dbReference>
<dbReference type="AlphaFoldDB" id="M0ZVG0"/>